<feature type="chain" id="PRO_5032634658" evidence="8">
    <location>
        <begin position="34"/>
        <end position="690"/>
    </location>
</feature>
<evidence type="ECO:0000256" key="3">
    <source>
        <dbReference type="ARBA" id="ARBA00022692"/>
    </source>
</evidence>
<keyword evidence="5 7" id="KW-1133">Transmembrane helix</keyword>
<evidence type="ECO:0000259" key="9">
    <source>
        <dbReference type="PROSITE" id="PS51352"/>
    </source>
</evidence>
<evidence type="ECO:0000256" key="6">
    <source>
        <dbReference type="ARBA" id="ARBA00023136"/>
    </source>
</evidence>
<feature type="transmembrane region" description="Helical" evidence="7">
    <location>
        <begin position="377"/>
        <end position="397"/>
    </location>
</feature>
<evidence type="ECO:0000256" key="1">
    <source>
        <dbReference type="ARBA" id="ARBA00004651"/>
    </source>
</evidence>
<feature type="transmembrane region" description="Helical" evidence="7">
    <location>
        <begin position="292"/>
        <end position="316"/>
    </location>
</feature>
<reference evidence="10 11" key="1">
    <citation type="submission" date="2020-06" db="EMBL/GenBank/DDBJ databases">
        <title>Altererythrobacter sp. HHU K3-1.</title>
        <authorList>
            <person name="Zhang D."/>
            <person name="Xue H."/>
        </authorList>
    </citation>
    <scope>NUCLEOTIDE SEQUENCE [LARGE SCALE GENOMIC DNA]</scope>
    <source>
        <strain evidence="10 11">HHU K3-1</strain>
    </source>
</reference>
<feature type="transmembrane region" description="Helical" evidence="7">
    <location>
        <begin position="337"/>
        <end position="357"/>
    </location>
</feature>
<organism evidence="10 11">
    <name type="scientific">Qipengyuania atrilutea</name>
    <dbReference type="NCBI Taxonomy" id="2744473"/>
    <lineage>
        <taxon>Bacteria</taxon>
        <taxon>Pseudomonadati</taxon>
        <taxon>Pseudomonadota</taxon>
        <taxon>Alphaproteobacteria</taxon>
        <taxon>Sphingomonadales</taxon>
        <taxon>Erythrobacteraceae</taxon>
        <taxon>Qipengyuania</taxon>
    </lineage>
</organism>
<feature type="transmembrane region" description="Helical" evidence="7">
    <location>
        <begin position="539"/>
        <end position="561"/>
    </location>
</feature>
<dbReference type="CDD" id="cd02953">
    <property type="entry name" value="DsbDgamma"/>
    <property type="match status" value="1"/>
</dbReference>
<comment type="subcellular location">
    <subcellularLocation>
        <location evidence="1">Cell membrane</location>
        <topology evidence="1">Multi-pass membrane protein</topology>
    </subcellularLocation>
</comment>
<dbReference type="RefSeq" id="WP_176265888.1">
    <property type="nucleotide sequence ID" value="NZ_JABWGV010000001.1"/>
</dbReference>
<dbReference type="InterPro" id="IPR028250">
    <property type="entry name" value="DsbDN"/>
</dbReference>
<keyword evidence="2" id="KW-1003">Cell membrane</keyword>
<feature type="transmembrane region" description="Helical" evidence="7">
    <location>
        <begin position="445"/>
        <end position="466"/>
    </location>
</feature>
<keyword evidence="8" id="KW-0732">Signal</keyword>
<feature type="domain" description="Thioredoxin" evidence="9">
    <location>
        <begin position="551"/>
        <end position="690"/>
    </location>
</feature>
<dbReference type="AlphaFoldDB" id="A0A850GZY3"/>
<keyword evidence="3 7" id="KW-0812">Transmembrane</keyword>
<dbReference type="InterPro" id="IPR036249">
    <property type="entry name" value="Thioredoxin-like_sf"/>
</dbReference>
<dbReference type="Proteomes" id="UP000561438">
    <property type="component" value="Unassembled WGS sequence"/>
</dbReference>
<proteinExistence type="predicted"/>
<dbReference type="GO" id="GO:0017004">
    <property type="term" value="P:cytochrome complex assembly"/>
    <property type="evidence" value="ECO:0007669"/>
    <property type="project" value="UniProtKB-KW"/>
</dbReference>
<evidence type="ECO:0000256" key="5">
    <source>
        <dbReference type="ARBA" id="ARBA00022989"/>
    </source>
</evidence>
<evidence type="ECO:0000256" key="7">
    <source>
        <dbReference type="SAM" id="Phobius"/>
    </source>
</evidence>
<dbReference type="Pfam" id="PF02683">
    <property type="entry name" value="DsbD_TM"/>
    <property type="match status" value="1"/>
</dbReference>
<evidence type="ECO:0000256" key="4">
    <source>
        <dbReference type="ARBA" id="ARBA00022748"/>
    </source>
</evidence>
<feature type="transmembrane region" description="Helical" evidence="7">
    <location>
        <begin position="486"/>
        <end position="503"/>
    </location>
</feature>
<feature type="transmembrane region" description="Helical" evidence="7">
    <location>
        <begin position="409"/>
        <end position="439"/>
    </location>
</feature>
<dbReference type="PANTHER" id="PTHR32234:SF3">
    <property type="entry name" value="SUPPRESSION OF COPPER SENSITIVITY PROTEIN"/>
    <property type="match status" value="1"/>
</dbReference>
<dbReference type="Pfam" id="PF11412">
    <property type="entry name" value="DsbD_N"/>
    <property type="match status" value="1"/>
</dbReference>
<dbReference type="GO" id="GO:0005886">
    <property type="term" value="C:plasma membrane"/>
    <property type="evidence" value="ECO:0007669"/>
    <property type="project" value="UniProtKB-SubCell"/>
</dbReference>
<feature type="signal peptide" evidence="8">
    <location>
        <begin position="1"/>
        <end position="33"/>
    </location>
</feature>
<keyword evidence="4" id="KW-0201">Cytochrome c-type biogenesis</keyword>
<comment type="caution">
    <text evidence="10">The sequence shown here is derived from an EMBL/GenBank/DDBJ whole genome shotgun (WGS) entry which is preliminary data.</text>
</comment>
<dbReference type="PANTHER" id="PTHR32234">
    <property type="entry name" value="THIOL:DISULFIDE INTERCHANGE PROTEIN DSBD"/>
    <property type="match status" value="1"/>
</dbReference>
<evidence type="ECO:0000313" key="10">
    <source>
        <dbReference type="EMBL" id="NVD43562.1"/>
    </source>
</evidence>
<evidence type="ECO:0000313" key="11">
    <source>
        <dbReference type="Proteomes" id="UP000561438"/>
    </source>
</evidence>
<dbReference type="InterPro" id="IPR003834">
    <property type="entry name" value="Cyt_c_assmbl_TM_dom"/>
</dbReference>
<evidence type="ECO:0000256" key="8">
    <source>
        <dbReference type="SAM" id="SignalP"/>
    </source>
</evidence>
<dbReference type="EMBL" id="JABWGV010000001">
    <property type="protein sequence ID" value="NVD43562.1"/>
    <property type="molecule type" value="Genomic_DNA"/>
</dbReference>
<dbReference type="GO" id="GO:0045454">
    <property type="term" value="P:cell redox homeostasis"/>
    <property type="evidence" value="ECO:0007669"/>
    <property type="project" value="TreeGrafter"/>
</dbReference>
<gene>
    <name evidence="10" type="ORF">HUV48_00840</name>
</gene>
<keyword evidence="6 7" id="KW-0472">Membrane</keyword>
<evidence type="ECO:0000256" key="2">
    <source>
        <dbReference type="ARBA" id="ARBA00022475"/>
    </source>
</evidence>
<dbReference type="GO" id="GO:0015035">
    <property type="term" value="F:protein-disulfide reductase activity"/>
    <property type="evidence" value="ECO:0007669"/>
    <property type="project" value="TreeGrafter"/>
</dbReference>
<accession>A0A850GZY3</accession>
<dbReference type="InterPro" id="IPR035671">
    <property type="entry name" value="DsbD_gamma"/>
</dbReference>
<feature type="transmembrane region" description="Helical" evidence="7">
    <location>
        <begin position="509"/>
        <end position="527"/>
    </location>
</feature>
<dbReference type="Gene3D" id="3.40.30.10">
    <property type="entry name" value="Glutaredoxin"/>
    <property type="match status" value="1"/>
</dbReference>
<protein>
    <submittedName>
        <fullName evidence="10">Thioredoxin family protein</fullName>
    </submittedName>
</protein>
<dbReference type="InterPro" id="IPR013766">
    <property type="entry name" value="Thioredoxin_domain"/>
</dbReference>
<sequence>MIEARTLAASARRWALFVLFVFAALFQFHAANAQGERPNNIRLELVAEEMPKPGETVMVALHFQPVSDEWHGYWSNPGDAGVGMMLDWELPPGWEAGEPQYPVPKVLEISGLINHVYEGDYAVLVPLKVSSTSLDPSSATVSVKADYLACTDRICVPETASPTLQFDRVAAPEQFAGWSAAIAPLLDSTARLEMRGGKLRIAIPLPEGLALNDPHVFLAEDGVVDYGVTQTFAREGDVLVAELTLQNDPARPGALGGILSFGGGEGVRFTAERGEVPTGLEPLRSSGTDAPLLLLILGALAGGLILNVMPCVFPILSLKAMSLVKASVSEGAARQEGLAYTAGAVLACTALGALLLILRAGGEQIGWAFQLQEPGVVAALLVLAAVLTANFAGVFELPTLPIRRGGEPLGAFVTGLLAAFVATPCTGPFMAAALGAALILPPLSALALFAALGLGLALPFLLLGFVPALRKRLPRPGPWMERFRHAMAIPMGLTALALVWLTVRVAGKPFALLALLLVAGVLLALAVTGRLQRAGKLAWPAFGLIAAPFAVFAAFALPAALAARADSENDPGILAAQPFSESALAEARAANAPVFVYFTADWCVSCKVNEAAAIEREATREAFEEAGVTTIRGDWTRRDPEITRFLSEQGTAGVPLYLWYPAGASEPERLPQLLSPDLLPRLARQAYPTR</sequence>
<dbReference type="SUPFAM" id="SSF52833">
    <property type="entry name" value="Thioredoxin-like"/>
    <property type="match status" value="1"/>
</dbReference>
<keyword evidence="11" id="KW-1185">Reference proteome</keyword>
<dbReference type="PROSITE" id="PS51352">
    <property type="entry name" value="THIOREDOXIN_2"/>
    <property type="match status" value="1"/>
</dbReference>
<name>A0A850GZY3_9SPHN</name>
<dbReference type="Pfam" id="PF13899">
    <property type="entry name" value="Thioredoxin_7"/>
    <property type="match status" value="1"/>
</dbReference>